<dbReference type="Proteomes" id="UP000654075">
    <property type="component" value="Unassembled WGS sequence"/>
</dbReference>
<protein>
    <submittedName>
        <fullName evidence="1">Uncharacterized protein</fullName>
    </submittedName>
</protein>
<accession>A0A813E7M8</accession>
<sequence length="742" mass="81207">MPDCFSSYSWKAQDVSSCPAEPDTEFKCERRRRSRWRRNQSSREFWAPFVAGILFVLPGRVLSDISECTLMDSFFSCADEYMEAAEVGSGQFRLDLGDLGDRHFVAAIKHVLSPAGKDCPLARSVAHVLTADLALWLSRPFVAELRPGLERLRYDAELRSFIKSEASSAMRELASQESGEGGASPIAVFDGLASRILRQLARTLDQLHRVDSLTGTDPSAIGSPSHYGRYFRVMAAAMDPAWNEVWLPAAFKDASSFWGAVDPAAAPDSTHLQTLPLKELVRRQEDVLEDCFFQCLRELQVAKSNGKLQSFWPRGSTLLGLLRHGRLFGHFENGQTDCVGDDIDFTIRLPQAEGASRNASETGNGSWPRFVRAMADALKAHGYDCWVGARAERLALPGGIYEQLLCNRETNGFVCPVSFVRAQDEALTPETSTCSAYGQPVECPSTVRILKELANYGGCPALPNIELAALTIGNGCVEWMRNGLAQEQLAELKSRAAKLQSQSFASMQPVWDSPSCSAERIAANEQLVARSNGTSRTTVRVGSRPGAALRDYYGQVPTSWPSCFPAQRPEGDKDRCRFQRDLARQMQIMTKAKLGKAGLALVVDGISACCAAGPSVLEVEEDRATVCVGPRSPDIRKGWESQEGSYDLERLHQLCLEQPSVLVLDVTPSAAGQHAVFTMLSALHCRPSGALVASGLIQQEYVQQAILDFHMNLEFLVSVEDPALSAPWNVWVAVGGGKGTDT</sequence>
<gene>
    <name evidence="1" type="ORF">PGLA1383_LOCUS16410</name>
</gene>
<reference evidence="1" key="1">
    <citation type="submission" date="2021-02" db="EMBL/GenBank/DDBJ databases">
        <authorList>
            <person name="Dougan E. K."/>
            <person name="Rhodes N."/>
            <person name="Thang M."/>
            <person name="Chan C."/>
        </authorList>
    </citation>
    <scope>NUCLEOTIDE SEQUENCE</scope>
</reference>
<organism evidence="1 2">
    <name type="scientific">Polarella glacialis</name>
    <name type="common">Dinoflagellate</name>
    <dbReference type="NCBI Taxonomy" id="89957"/>
    <lineage>
        <taxon>Eukaryota</taxon>
        <taxon>Sar</taxon>
        <taxon>Alveolata</taxon>
        <taxon>Dinophyceae</taxon>
        <taxon>Suessiales</taxon>
        <taxon>Suessiaceae</taxon>
        <taxon>Polarella</taxon>
    </lineage>
</organism>
<dbReference type="AlphaFoldDB" id="A0A813E7M8"/>
<comment type="caution">
    <text evidence="1">The sequence shown here is derived from an EMBL/GenBank/DDBJ whole genome shotgun (WGS) entry which is preliminary data.</text>
</comment>
<evidence type="ECO:0000313" key="2">
    <source>
        <dbReference type="Proteomes" id="UP000654075"/>
    </source>
</evidence>
<proteinExistence type="predicted"/>
<name>A0A813E7M8_POLGL</name>
<dbReference type="EMBL" id="CAJNNV010009943">
    <property type="protein sequence ID" value="CAE8597992.1"/>
    <property type="molecule type" value="Genomic_DNA"/>
</dbReference>
<evidence type="ECO:0000313" key="1">
    <source>
        <dbReference type="EMBL" id="CAE8597992.1"/>
    </source>
</evidence>
<keyword evidence="2" id="KW-1185">Reference proteome</keyword>